<organism evidence="3 4">
    <name type="scientific">Aphanomyces euteiches</name>
    <dbReference type="NCBI Taxonomy" id="100861"/>
    <lineage>
        <taxon>Eukaryota</taxon>
        <taxon>Sar</taxon>
        <taxon>Stramenopiles</taxon>
        <taxon>Oomycota</taxon>
        <taxon>Saprolegniomycetes</taxon>
        <taxon>Saprolegniales</taxon>
        <taxon>Verrucalvaceae</taxon>
        <taxon>Aphanomyces</taxon>
    </lineage>
</organism>
<feature type="domain" description="DUF7164" evidence="2">
    <location>
        <begin position="698"/>
        <end position="1001"/>
    </location>
</feature>
<keyword evidence="1" id="KW-0472">Membrane</keyword>
<gene>
    <name evidence="3" type="ORF">Ae201684_006107</name>
</gene>
<protein>
    <recommendedName>
        <fullName evidence="2">DUF7164 domain-containing protein</fullName>
    </recommendedName>
</protein>
<feature type="domain" description="DUF7164" evidence="2">
    <location>
        <begin position="382"/>
        <end position="687"/>
    </location>
</feature>
<feature type="domain" description="DUF7164" evidence="2">
    <location>
        <begin position="1334"/>
        <end position="1638"/>
    </location>
</feature>
<evidence type="ECO:0000313" key="4">
    <source>
        <dbReference type="Proteomes" id="UP000481153"/>
    </source>
</evidence>
<dbReference type="VEuPathDB" id="FungiDB:AeMF1_021009"/>
<feature type="domain" description="DUF7164" evidence="2">
    <location>
        <begin position="57"/>
        <end position="248"/>
    </location>
</feature>
<proteinExistence type="predicted"/>
<evidence type="ECO:0000259" key="2">
    <source>
        <dbReference type="Pfam" id="PF23741"/>
    </source>
</evidence>
<name>A0A6G0XDD3_9STRA</name>
<dbReference type="InterPro" id="IPR055588">
    <property type="entry name" value="DUF7164"/>
</dbReference>
<dbReference type="Pfam" id="PF23741">
    <property type="entry name" value="DUF7164"/>
    <property type="match status" value="5"/>
</dbReference>
<feature type="transmembrane region" description="Helical" evidence="1">
    <location>
        <begin position="12"/>
        <end position="32"/>
    </location>
</feature>
<evidence type="ECO:0000313" key="3">
    <source>
        <dbReference type="EMBL" id="KAF0738122.1"/>
    </source>
</evidence>
<sequence>MVHESRTRNLPRILGAILLFFLVQFMILSWYFGVNFQDIHGQIFRAQDEDAPSDHNEAFRRAVVVYFPNNRVEELLPQFLGLRRSWLELEALEPKQWRTDLVVYTNGPQVLSLLEEVGCKKIRRRSNDEPNRCVVVPTYEPLTGPSFSNAEGDLINIAAMPRMNAYHWIVRTDMHAFLMPAFALWKPSAMTVSHGTYTNSLAALTRVAQDFNMSDATLTNIGLTWYGPTRLIQSCATLAVKMIRLIANVPDLRNDILLHASHLAINQCTKGFGIKVRNDMLEFRATSLESPSKHAHVSVGPEDKPAFSEESMRRFANDAQGSLRQDVIHDYTVFMALDGLASHNATSTDKFANPIALIPKSTEPPRTTQKTSDSLDVPETEKSFVRAAVVFLPVGVEGNVFIPQLRWFLRSWQHIKLSEPTLWRTDVVVFTNGPVPELEDINCTVYNVRKTREEPNRCVLINTYKRLKSDEFDYDFGDSIGVAASDESAMDIYEWVLRTDMDTFLTPVFAKWKPKVMTVGGGGYSFSKTNEDRLTRIIKDMGLHNSKLNNIGSTWYGPAKLVRKCAKLTIDAMKYLHEKEFTALEKSKEYDTKGWPEWHYGVLTLYAGHIAINHCTRDAGAIKDDKMLDYSTASNGTIDGHAHLHTWQNDDRFSKYIFANGGYAHENKSALDLNVLTDYAVYMALDSIPAPKSYVNASFVRAAVVFIPTKNREDVFVKQFRWFRRSWEEMQKYEPAAWRTDIIVLTNGIVKDLWEFNCSSVYRQSREEPNKCIVIQDYKLLYTEEFKYRFGDSINVLTHDSAVFDQYDWLLRTDIDVFFTPTFSTWHPDKMVVGGGGYQTAKNRPRLNRIAQDMGLQNLGLQGVGSTWYGPTNLVRECAKLTVKAMKYLHEHEFTDEEKSPEYGTKGWPDWHYGVLTLYAGHIAINHCAYGEGAEKNEEMLDYPTSSDDATALHAHLHTWQGRERFSKFVFEDDGYADEKMEDLSLDKVSDYAMYMALDSQETPEPTPVPIEYDPSLKQGQVLLRAIVVFFPPGKDSISSLRLLHRSWKEMLRTEPKLWRTDLVVFTNGTNEEVGSLGCTSMYRTTREYKSFCVQIDNYELLSDVTDPLGNSVNILTKKNVKQMAVYKWILRTDVDTLITPAFAAWFPSNRMVSSWAPYSSGNAAPLARISTELELNKPIAHVGSVWYGEASLLQSCAKFTVEVLRHLENHEFTSADKSIGDWRAADRALYALAIAVGNCTSETGIEINATMFDISTTSSASPNVHAHLRTSVESGKKYNRLDFAAGAYADIKLDSLDRNVIHDYAMYMALKSHGGLIPTSSPPGENHQAASFVRAAVVFLPSGKLEAKFLREFRWFRRSWVEMLKYQPETWRTDLIVFTDGDGKSLLPFNCTVDVIRTSSEDSSRCIIVPGYKTIDRNKNEYALAYADSINVLTYDTSVLEPYDWILRTDLDTFLTPAFSNWAPKTMVIGFGQYSHSETNRARLDRIIKDLKWTNSGLSNVGSTLYGPTKLVRECAKLAMEAAKYINEHEFTAEEKSEAYGVKGWPEWHYGVLTLYAGDVAINHCTHGKGVEKNNEMLDYPTTSDHPPSEHAHLHTWQNHEVFSKYDFAAGKYANISLLSLSLDKIRDYAMYMALDSADRL</sequence>
<reference evidence="3 4" key="1">
    <citation type="submission" date="2019-07" db="EMBL/GenBank/DDBJ databases">
        <title>Genomics analysis of Aphanomyces spp. identifies a new class of oomycete effector associated with host adaptation.</title>
        <authorList>
            <person name="Gaulin E."/>
        </authorList>
    </citation>
    <scope>NUCLEOTIDE SEQUENCE [LARGE SCALE GENOMIC DNA]</scope>
    <source>
        <strain evidence="3 4">ATCC 201684</strain>
    </source>
</reference>
<comment type="caution">
    <text evidence="3">The sequence shown here is derived from an EMBL/GenBank/DDBJ whole genome shotgun (WGS) entry which is preliminary data.</text>
</comment>
<keyword evidence="4" id="KW-1185">Reference proteome</keyword>
<feature type="domain" description="DUF7164" evidence="2">
    <location>
        <begin position="1022"/>
        <end position="1313"/>
    </location>
</feature>
<accession>A0A6G0XDD3</accession>
<evidence type="ECO:0000256" key="1">
    <source>
        <dbReference type="SAM" id="Phobius"/>
    </source>
</evidence>
<dbReference type="EMBL" id="VJMJ01000079">
    <property type="protein sequence ID" value="KAF0738122.1"/>
    <property type="molecule type" value="Genomic_DNA"/>
</dbReference>
<dbReference type="Proteomes" id="UP000481153">
    <property type="component" value="Unassembled WGS sequence"/>
</dbReference>
<keyword evidence="1" id="KW-0812">Transmembrane</keyword>
<keyword evidence="1" id="KW-1133">Transmembrane helix</keyword>